<feature type="compositionally biased region" description="Acidic residues" evidence="1">
    <location>
        <begin position="62"/>
        <end position="72"/>
    </location>
</feature>
<keyword evidence="4" id="KW-1185">Reference proteome</keyword>
<dbReference type="EMBL" id="JASJQH010007317">
    <property type="protein sequence ID" value="KAK9710857.1"/>
    <property type="molecule type" value="Genomic_DNA"/>
</dbReference>
<accession>A0ABR2VZ04</accession>
<evidence type="ECO:0000256" key="1">
    <source>
        <dbReference type="SAM" id="MobiDB-lite"/>
    </source>
</evidence>
<proteinExistence type="predicted"/>
<feature type="transmembrane region" description="Helical" evidence="2">
    <location>
        <begin position="25"/>
        <end position="48"/>
    </location>
</feature>
<evidence type="ECO:0000313" key="4">
    <source>
        <dbReference type="Proteomes" id="UP001479436"/>
    </source>
</evidence>
<sequence>MGYFVIAGALGGVRAFQFDMGLKGLWLALCVALIVLTLGQSIVGVAMADWEQIAEASQEQFLESESESESDGSTESSSILSRVSQNSKSNGM</sequence>
<gene>
    <name evidence="3" type="ORF">K7432_008170</name>
</gene>
<evidence type="ECO:0000313" key="3">
    <source>
        <dbReference type="EMBL" id="KAK9710857.1"/>
    </source>
</evidence>
<protein>
    <submittedName>
        <fullName evidence="3">Uncharacterized protein</fullName>
    </submittedName>
</protein>
<evidence type="ECO:0000256" key="2">
    <source>
        <dbReference type="SAM" id="Phobius"/>
    </source>
</evidence>
<keyword evidence="2" id="KW-0472">Membrane</keyword>
<keyword evidence="2" id="KW-0812">Transmembrane</keyword>
<reference evidence="3 4" key="1">
    <citation type="submission" date="2023-04" db="EMBL/GenBank/DDBJ databases">
        <title>Genome of Basidiobolus ranarum AG-B5.</title>
        <authorList>
            <person name="Stajich J.E."/>
            <person name="Carter-House D."/>
            <person name="Gryganskyi A."/>
        </authorList>
    </citation>
    <scope>NUCLEOTIDE SEQUENCE [LARGE SCALE GENOMIC DNA]</scope>
    <source>
        <strain evidence="3 4">AG-B5</strain>
    </source>
</reference>
<feature type="region of interest" description="Disordered" evidence="1">
    <location>
        <begin position="60"/>
        <end position="92"/>
    </location>
</feature>
<name>A0ABR2VZ04_9FUNG</name>
<organism evidence="3 4">
    <name type="scientific">Basidiobolus ranarum</name>
    <dbReference type="NCBI Taxonomy" id="34480"/>
    <lineage>
        <taxon>Eukaryota</taxon>
        <taxon>Fungi</taxon>
        <taxon>Fungi incertae sedis</taxon>
        <taxon>Zoopagomycota</taxon>
        <taxon>Entomophthoromycotina</taxon>
        <taxon>Basidiobolomycetes</taxon>
        <taxon>Basidiobolales</taxon>
        <taxon>Basidiobolaceae</taxon>
        <taxon>Basidiobolus</taxon>
    </lineage>
</organism>
<comment type="caution">
    <text evidence="3">The sequence shown here is derived from an EMBL/GenBank/DDBJ whole genome shotgun (WGS) entry which is preliminary data.</text>
</comment>
<keyword evidence="2" id="KW-1133">Transmembrane helix</keyword>
<feature type="compositionally biased region" description="Polar residues" evidence="1">
    <location>
        <begin position="82"/>
        <end position="92"/>
    </location>
</feature>
<dbReference type="Proteomes" id="UP001479436">
    <property type="component" value="Unassembled WGS sequence"/>
</dbReference>